<evidence type="ECO:0000256" key="6">
    <source>
        <dbReference type="ARBA" id="ARBA00022801"/>
    </source>
</evidence>
<keyword evidence="6" id="KW-0378">Hydrolase</keyword>
<evidence type="ECO:0000256" key="1">
    <source>
        <dbReference type="ARBA" id="ARBA00004651"/>
    </source>
</evidence>
<reference evidence="11 12" key="1">
    <citation type="submission" date="2020-12" db="EMBL/GenBank/DDBJ databases">
        <title>Comparative genome analysis of fungal antagonists Marinomonas ostreistagni 398 and M. spartinae 468.</title>
        <authorList>
            <person name="Fields J.L."/>
            <person name="Mavrodi O.V."/>
            <person name="Biber P.D."/>
            <person name="Indest K.J."/>
            <person name="Mavrodi D.V."/>
        </authorList>
    </citation>
    <scope>NUCLEOTIDE SEQUENCE [LARGE SCALE GENOMIC DNA]</scope>
    <source>
        <strain evidence="11 12">USM7</strain>
    </source>
</reference>
<evidence type="ECO:0000256" key="9">
    <source>
        <dbReference type="ARBA" id="ARBA00034290"/>
    </source>
</evidence>
<dbReference type="InterPro" id="IPR024744">
    <property type="entry name" value="CSS-motif_dom"/>
</dbReference>
<evidence type="ECO:0000256" key="8">
    <source>
        <dbReference type="ARBA" id="ARBA00023136"/>
    </source>
</evidence>
<keyword evidence="3" id="KW-1003">Cell membrane</keyword>
<keyword evidence="4" id="KW-0973">c-di-GMP</keyword>
<dbReference type="CDD" id="cd01948">
    <property type="entry name" value="EAL"/>
    <property type="match status" value="1"/>
</dbReference>
<dbReference type="Gene3D" id="3.20.20.450">
    <property type="entry name" value="EAL domain"/>
    <property type="match status" value="1"/>
</dbReference>
<dbReference type="Proteomes" id="UP000598488">
    <property type="component" value="Unassembled WGS sequence"/>
</dbReference>
<comment type="caution">
    <text evidence="11">The sequence shown here is derived from an EMBL/GenBank/DDBJ whole genome shotgun (WGS) entry which is preliminary data.</text>
</comment>
<comment type="catalytic activity">
    <reaction evidence="9">
        <text>3',3'-c-di-GMP + H2O = 5'-phosphoguanylyl(3'-&gt;5')guanosine + H(+)</text>
        <dbReference type="Rhea" id="RHEA:24902"/>
        <dbReference type="ChEBI" id="CHEBI:15377"/>
        <dbReference type="ChEBI" id="CHEBI:15378"/>
        <dbReference type="ChEBI" id="CHEBI:58754"/>
        <dbReference type="ChEBI" id="CHEBI:58805"/>
        <dbReference type="EC" id="3.1.4.52"/>
    </reaction>
</comment>
<dbReference type="SUPFAM" id="SSF141868">
    <property type="entry name" value="EAL domain-like"/>
    <property type="match status" value="1"/>
</dbReference>
<keyword evidence="8" id="KW-0472">Membrane</keyword>
<keyword evidence="7" id="KW-1133">Transmembrane helix</keyword>
<dbReference type="PROSITE" id="PS50883">
    <property type="entry name" value="EAL"/>
    <property type="match status" value="1"/>
</dbReference>
<sequence length="528" mass="58876">MQLLTEHWRFLMQSIAFAFIFAVLALWGANATIEKSQYLELKSYSSYALNYASDVTDDLKHSIITAKQSPYDVCSSGDIEWLRSILWNHKYLKDIGRVYNGMIHCTAERGLLPVPIKLPPSDTLLSNGIEFWRNSINVIGTHFQTDLALDGSVLTMTSPFAFDAMREPNQKISTVIVDKNKDFVFRLFGNRTDSLLDSLEEKGSIDKWLKSGTRSALHYYDCSNVGLCVLSEDRSSGVFGASWLSIALISSLGGFGGLGVSSLAYKTHRKRHSIAFHLKRAIAKNELSVVFQPKICLASGNPVGAEALLRWNSAYFGFVSPEVFISVAEKKGLIRKITHFVIEKSLEKTHDVMRLRPEFRLNINVSIQDLMDPDLLTFIIQTADRFDVSLSQLVFEVTERSAGDDASLAEVVQKYIDAGVSISLDDFGTGYSNLAWLGRLNASEIKVDKSFTQSIGTGSINQTMLDAIFSLLHGLDVACVFEGVETQEQADYIYRACPQALVQGWLYAKPMIAPQLKKYLDGNDDDVF</sequence>
<evidence type="ECO:0000256" key="5">
    <source>
        <dbReference type="ARBA" id="ARBA00022692"/>
    </source>
</evidence>
<dbReference type="RefSeq" id="WP_199463777.1">
    <property type="nucleotide sequence ID" value="NZ_JAEMUH010000016.1"/>
</dbReference>
<accession>A0ABS0ZF09</accession>
<proteinExistence type="predicted"/>
<evidence type="ECO:0000256" key="4">
    <source>
        <dbReference type="ARBA" id="ARBA00022636"/>
    </source>
</evidence>
<protein>
    <recommendedName>
        <fullName evidence="2">cyclic-guanylate-specific phosphodiesterase</fullName>
        <ecNumber evidence="2">3.1.4.52</ecNumber>
    </recommendedName>
</protein>
<evidence type="ECO:0000259" key="10">
    <source>
        <dbReference type="PROSITE" id="PS50883"/>
    </source>
</evidence>
<gene>
    <name evidence="11" type="ORF">JHD44_16040</name>
</gene>
<evidence type="ECO:0000256" key="3">
    <source>
        <dbReference type="ARBA" id="ARBA00022475"/>
    </source>
</evidence>
<keyword evidence="12" id="KW-1185">Reference proteome</keyword>
<dbReference type="InterPro" id="IPR035919">
    <property type="entry name" value="EAL_sf"/>
</dbReference>
<dbReference type="PANTHER" id="PTHR33121">
    <property type="entry name" value="CYCLIC DI-GMP PHOSPHODIESTERASE PDEF"/>
    <property type="match status" value="1"/>
</dbReference>
<evidence type="ECO:0000313" key="12">
    <source>
        <dbReference type="Proteomes" id="UP000598488"/>
    </source>
</evidence>
<dbReference type="SMART" id="SM00052">
    <property type="entry name" value="EAL"/>
    <property type="match status" value="1"/>
</dbReference>
<keyword evidence="5" id="KW-0812">Transmembrane</keyword>
<evidence type="ECO:0000313" key="11">
    <source>
        <dbReference type="EMBL" id="MBJ7552202.1"/>
    </source>
</evidence>
<dbReference type="EC" id="3.1.4.52" evidence="2"/>
<evidence type="ECO:0000256" key="7">
    <source>
        <dbReference type="ARBA" id="ARBA00022989"/>
    </source>
</evidence>
<dbReference type="InterPro" id="IPR050706">
    <property type="entry name" value="Cyclic-di-GMP_PDE-like"/>
</dbReference>
<name>A0ABS0ZF09_9GAMM</name>
<comment type="subcellular location">
    <subcellularLocation>
        <location evidence="1">Cell membrane</location>
        <topology evidence="1">Multi-pass membrane protein</topology>
    </subcellularLocation>
</comment>
<evidence type="ECO:0000256" key="2">
    <source>
        <dbReference type="ARBA" id="ARBA00012282"/>
    </source>
</evidence>
<dbReference type="EMBL" id="JAEMUH010000016">
    <property type="protein sequence ID" value="MBJ7552202.1"/>
    <property type="molecule type" value="Genomic_DNA"/>
</dbReference>
<feature type="domain" description="EAL" evidence="10">
    <location>
        <begin position="271"/>
        <end position="524"/>
    </location>
</feature>
<organism evidence="11 12">
    <name type="scientific">Marinomonas ostreistagni</name>
    <dbReference type="NCBI Taxonomy" id="359209"/>
    <lineage>
        <taxon>Bacteria</taxon>
        <taxon>Pseudomonadati</taxon>
        <taxon>Pseudomonadota</taxon>
        <taxon>Gammaproteobacteria</taxon>
        <taxon>Oceanospirillales</taxon>
        <taxon>Oceanospirillaceae</taxon>
        <taxon>Marinomonas</taxon>
    </lineage>
</organism>
<dbReference type="PANTHER" id="PTHR33121:SF79">
    <property type="entry name" value="CYCLIC DI-GMP PHOSPHODIESTERASE PDED-RELATED"/>
    <property type="match status" value="1"/>
</dbReference>
<dbReference type="Pfam" id="PF00563">
    <property type="entry name" value="EAL"/>
    <property type="match status" value="1"/>
</dbReference>
<dbReference type="Pfam" id="PF12792">
    <property type="entry name" value="CSS-motif"/>
    <property type="match status" value="1"/>
</dbReference>
<dbReference type="InterPro" id="IPR001633">
    <property type="entry name" value="EAL_dom"/>
</dbReference>